<comment type="subcellular location">
    <subcellularLocation>
        <location evidence="1 10">Nucleus</location>
    </subcellularLocation>
</comment>
<dbReference type="Gene3D" id="6.10.140.200">
    <property type="match status" value="1"/>
</dbReference>
<evidence type="ECO:0000313" key="12">
    <source>
        <dbReference type="EMBL" id="KAH0559312.1"/>
    </source>
</evidence>
<comment type="function">
    <text evidence="9">Component of the Mediator complex, a coactivator involved in the regulated transcription of nearly all RNA polymerase II-dependent genes. Mediator functions as a bridge to convey information from gene-specific regulatory proteins to the basal RNA polymerase II transcription machinery. Mediator is recruited to promoters by direct interactions with regulatory proteins and serves as a scaffold for the assembly of a functional preinitiation complex with RNA polymerase II and the general transcription factors.</text>
</comment>
<proteinExistence type="inferred from homology"/>
<reference evidence="12" key="1">
    <citation type="submission" date="2021-03" db="EMBL/GenBank/DDBJ databases">
        <title>Comparative genomics and phylogenomic investigation of the class Geoglossomycetes provide insights into ecological specialization and systematics.</title>
        <authorList>
            <person name="Melie T."/>
            <person name="Pirro S."/>
            <person name="Miller A.N."/>
            <person name="Quandt A."/>
        </authorList>
    </citation>
    <scope>NUCLEOTIDE SEQUENCE</scope>
    <source>
        <strain evidence="12">CAQ_001_2017</strain>
    </source>
</reference>
<feature type="region of interest" description="Disordered" evidence="11">
    <location>
        <begin position="1"/>
        <end position="20"/>
    </location>
</feature>
<protein>
    <recommendedName>
        <fullName evidence="4 10">Mediator of RNA polymerase II transcription subunit 7</fullName>
    </recommendedName>
</protein>
<evidence type="ECO:0000256" key="7">
    <source>
        <dbReference type="ARBA" id="ARBA00023163"/>
    </source>
</evidence>
<keyword evidence="5 10" id="KW-0805">Transcription regulation</keyword>
<dbReference type="GO" id="GO:0003712">
    <property type="term" value="F:transcription coregulator activity"/>
    <property type="evidence" value="ECO:0007669"/>
    <property type="project" value="InterPro"/>
</dbReference>
<dbReference type="PANTHER" id="PTHR21428:SF11">
    <property type="entry name" value="MEDIATOR OF RNA POLYMERASE II TRANSCRIPTION SUBUNIT 7"/>
    <property type="match status" value="1"/>
</dbReference>
<dbReference type="PANTHER" id="PTHR21428">
    <property type="entry name" value="MEDIATOR OF RNA POLYMERASE II TRANSCRIPTION SUBUNIT 7"/>
    <property type="match status" value="1"/>
</dbReference>
<dbReference type="InterPro" id="IPR037212">
    <property type="entry name" value="Med7/Med21-like"/>
</dbReference>
<feature type="region of interest" description="Disordered" evidence="11">
    <location>
        <begin position="32"/>
        <end position="59"/>
    </location>
</feature>
<dbReference type="GO" id="GO:0070847">
    <property type="term" value="C:core mediator complex"/>
    <property type="evidence" value="ECO:0007669"/>
    <property type="project" value="TreeGrafter"/>
</dbReference>
<evidence type="ECO:0000256" key="1">
    <source>
        <dbReference type="ARBA" id="ARBA00004123"/>
    </source>
</evidence>
<evidence type="ECO:0000256" key="8">
    <source>
        <dbReference type="ARBA" id="ARBA00023242"/>
    </source>
</evidence>
<dbReference type="Gene3D" id="6.10.140.1520">
    <property type="match status" value="1"/>
</dbReference>
<sequence>MADPQQGQTHSAAFPAPPPFFKNFTAENLSRLKDFQQRGATKGAEDAGPANGCETEDLPDELRYLIPPAPPADGRYRSFGDQYDIADRLPSLEDQGIEQLYPSQPRSPAAGESDGTRSEWTLDRAVTLRKMAESLLLNFMELVGVLAVSPEQYGRKIEDLRKIFINAHHLLNEYRPHQARETLILMMEEQLERSRAETAGIMRMKEKVESILSDLASSFADLEPGEKKRGRPADKKLERHRQIWDSLDEVLGGG</sequence>
<evidence type="ECO:0000256" key="11">
    <source>
        <dbReference type="SAM" id="MobiDB-lite"/>
    </source>
</evidence>
<evidence type="ECO:0000256" key="9">
    <source>
        <dbReference type="ARBA" id="ARBA00025687"/>
    </source>
</evidence>
<keyword evidence="8 10" id="KW-0539">Nucleus</keyword>
<evidence type="ECO:0000256" key="3">
    <source>
        <dbReference type="ARBA" id="ARBA00011837"/>
    </source>
</evidence>
<dbReference type="InterPro" id="IPR009244">
    <property type="entry name" value="Mediatior_Med7"/>
</dbReference>
<comment type="caution">
    <text evidence="12">The sequence shown here is derived from an EMBL/GenBank/DDBJ whole genome shotgun (WGS) entry which is preliminary data.</text>
</comment>
<evidence type="ECO:0000256" key="5">
    <source>
        <dbReference type="ARBA" id="ARBA00023015"/>
    </source>
</evidence>
<dbReference type="InterPro" id="IPR044888">
    <property type="entry name" value="Mediatior_Med7_sf"/>
</dbReference>
<keyword evidence="13" id="KW-1185">Reference proteome</keyword>
<dbReference type="SUPFAM" id="SSF140718">
    <property type="entry name" value="Mediator hinge subcomplex-like"/>
    <property type="match status" value="1"/>
</dbReference>
<evidence type="ECO:0000256" key="6">
    <source>
        <dbReference type="ARBA" id="ARBA00023159"/>
    </source>
</evidence>
<dbReference type="GO" id="GO:0016592">
    <property type="term" value="C:mediator complex"/>
    <property type="evidence" value="ECO:0007669"/>
    <property type="project" value="InterPro"/>
</dbReference>
<evidence type="ECO:0000313" key="13">
    <source>
        <dbReference type="Proteomes" id="UP000750711"/>
    </source>
</evidence>
<comment type="subunit">
    <text evidence="3 10">Component of the Mediator complex.</text>
</comment>
<dbReference type="Pfam" id="PF05983">
    <property type="entry name" value="Med7"/>
    <property type="match status" value="1"/>
</dbReference>
<evidence type="ECO:0000256" key="2">
    <source>
        <dbReference type="ARBA" id="ARBA00009994"/>
    </source>
</evidence>
<dbReference type="Proteomes" id="UP000750711">
    <property type="component" value="Unassembled WGS sequence"/>
</dbReference>
<keyword evidence="7 10" id="KW-0804">Transcription</keyword>
<comment type="similarity">
    <text evidence="2 10">Belongs to the Mediator complex subunit 7 family.</text>
</comment>
<evidence type="ECO:0000256" key="10">
    <source>
        <dbReference type="RuleBase" id="RU364060"/>
    </source>
</evidence>
<name>A0A9P8LBV3_9PEZI</name>
<evidence type="ECO:0000256" key="4">
    <source>
        <dbReference type="ARBA" id="ARBA00020631"/>
    </source>
</evidence>
<dbReference type="AlphaFoldDB" id="A0A9P8LBV3"/>
<dbReference type="GO" id="GO:0006357">
    <property type="term" value="P:regulation of transcription by RNA polymerase II"/>
    <property type="evidence" value="ECO:0007669"/>
    <property type="project" value="InterPro"/>
</dbReference>
<accession>A0A9P8LBV3</accession>
<gene>
    <name evidence="12" type="ORF">GP486_004175</name>
</gene>
<dbReference type="EMBL" id="JAGHQM010000630">
    <property type="protein sequence ID" value="KAH0559312.1"/>
    <property type="molecule type" value="Genomic_DNA"/>
</dbReference>
<keyword evidence="6 10" id="KW-0010">Activator</keyword>
<feature type="compositionally biased region" description="Polar residues" evidence="11">
    <location>
        <begin position="1"/>
        <end position="11"/>
    </location>
</feature>
<organism evidence="12 13">
    <name type="scientific">Trichoglossum hirsutum</name>
    <dbReference type="NCBI Taxonomy" id="265104"/>
    <lineage>
        <taxon>Eukaryota</taxon>
        <taxon>Fungi</taxon>
        <taxon>Dikarya</taxon>
        <taxon>Ascomycota</taxon>
        <taxon>Pezizomycotina</taxon>
        <taxon>Geoglossomycetes</taxon>
        <taxon>Geoglossales</taxon>
        <taxon>Geoglossaceae</taxon>
        <taxon>Trichoglossum</taxon>
    </lineage>
</organism>